<dbReference type="InterPro" id="IPR007502">
    <property type="entry name" value="Helicase-assoc_dom"/>
</dbReference>
<dbReference type="Pfam" id="PF00270">
    <property type="entry name" value="DEAD"/>
    <property type="match status" value="1"/>
</dbReference>
<evidence type="ECO:0000256" key="4">
    <source>
        <dbReference type="ARBA" id="ARBA00022741"/>
    </source>
</evidence>
<dbReference type="CDD" id="cd17982">
    <property type="entry name" value="DEXHc_DHX37"/>
    <property type="match status" value="1"/>
</dbReference>
<comment type="similarity">
    <text evidence="1">Belongs to the DEAD box helicase family. DEAH subfamily.</text>
</comment>
<evidence type="ECO:0000259" key="11">
    <source>
        <dbReference type="PROSITE" id="PS51194"/>
    </source>
</evidence>
<dbReference type="PANTHER" id="PTHR18934">
    <property type="entry name" value="ATP-DEPENDENT RNA HELICASE"/>
    <property type="match status" value="1"/>
</dbReference>
<dbReference type="SMART" id="SM00847">
    <property type="entry name" value="HA2"/>
    <property type="match status" value="1"/>
</dbReference>
<dbReference type="SUPFAM" id="SSF52540">
    <property type="entry name" value="P-loop containing nucleoside triphosphate hydrolases"/>
    <property type="match status" value="1"/>
</dbReference>
<dbReference type="SMART" id="SM00382">
    <property type="entry name" value="AAA"/>
    <property type="match status" value="1"/>
</dbReference>
<feature type="domain" description="Helicase ATP-binding" evidence="10">
    <location>
        <begin position="447"/>
        <end position="639"/>
    </location>
</feature>
<keyword evidence="3" id="KW-0507">mRNA processing</keyword>
<evidence type="ECO:0000256" key="7">
    <source>
        <dbReference type="ARBA" id="ARBA00022840"/>
    </source>
</evidence>
<dbReference type="Gene3D" id="1.20.120.1080">
    <property type="match status" value="1"/>
</dbReference>
<keyword evidence="3" id="KW-0747">Spliceosome</keyword>
<evidence type="ECO:0000256" key="9">
    <source>
        <dbReference type="SAM" id="MobiDB-lite"/>
    </source>
</evidence>
<evidence type="ECO:0000313" key="12">
    <source>
        <dbReference type="EMBL" id="KAE8009430.1"/>
    </source>
</evidence>
<dbReference type="InterPro" id="IPR011545">
    <property type="entry name" value="DEAD/DEAH_box_helicase_dom"/>
</dbReference>
<sequence length="1470" mass="163454">MVTGAAVGGSDDRWSQPCGYGGSAVRSARLVLQVKVDLGSGNPETGKRSAGDLEGRPCASFGSSAVAGREAGRRQYPSAIIHGVSPSPSLIFSLSRAARVSILPSLASLAYISRAAAATSFASSPLSRAAAASLSLSARVSLSLSLRLRSLSFCYRSSAVQPLQETTAIHTRSEQLIHSNNVRTTPCTGNSPTLIDPHCPRNECSDTSQMDKLDKKQKLSKSQKRKLKKLEEEKEKALLLARSIETLEKYKLPEDAFPLLQSSRDIGRAETMKEKRSRAVLASKAGLEVPDSDQPFERKGNDMADGGTVAEMDNIPSSPDFDEDDLLQPIIREREALKSASEIDKIPSRQDFKKDDSLHPMIPERDAAKNASVSLDSLQGAACGNEINGSGKADEGQKVDYSRTINLQGFSAQRPLTAPTVVHVSRPIEIQNTRKDLPIVMMEQEIMEAINDHTTVIICGETGCGKTTQVPQFLYEAGFGSSQSGIKRGIIGVTQPRRVAVLATAKRVAHELGFHLGKEVGFQVRYDKRIGESCSIKFMTDGILLREVQNDFFLKRYSVIILDEAHERSLNTDILIGMLSRIIRIRQDEHEKQQHMLRSGQSVSTEDMISPLKLVLMSATLRVEDFISGRRIFHDTPPVIEVPTRQYPVTVHFSKRTEIVDYVSQAFKKVLAIHKRLPHGGILVFVTGQREVQHLCRKLRKASKELIMRTLKGNAGNDDTAVSETSPVEDGNVEINEAFDFDGNSADQYTDRFSSYEEDEGNMDEEDSDVSYNSETESELEFDVDDGDSLHQTSQEDDRNLVDVLGEDGSLASLKTAFEALAGKNALHSISDYKQTLPVSPERCLDQSNASKRKKKGGENDFCAGPLCVLPLYAKLSAADQLRVFNEVKEGERLVVVATNVAETSITIPGIKYVVDTGREKVKTYNSSNGMETYEVQWISKASAAQRAGRAGRTGPGHCYRLYSSAVFSNIFPDFSLAEISKMPVDGIVLLMKSMCIDKVLNFPFPTPPKISALVEAEHCLKALEALDSNGKLTPLGKAMARFPMSPRHSRMLLTVIQTMRMFEGSHINNDDLEQDEKSGTLDNEQVIDKQEKLRRKKLKETAKVSRAKFSNPSSDALTVAYALQRFELSGSRVEFCNDNALHLKTMEEMSNLRRQLLQLVFDKGLCGTEQDYTWTHGTLDNVEHAWRVSSNNPPLLLNEEELLGQAICAGWADRVAKRIRGVSALTEGDRKSHAARYQACMVKETVFLHRWSSVSRSAPEFLVYSELLQTKRPYMHGVTSVKSEWLVKYAKSLCTFSSALTDPKPFYEPQSDQVFCYAIPTFGPHLWELPLHSLPITNDAQRVAVFAYALLEGKVLPCLRSVRNLMASPPSCILRPEASGQKRVGNLLNKLKTKFIDSCTMLREVWMENPEELHSEMLGWFQESFHRHFEVLWSQMHSEILLEPQERFPKRDRAKKKQPFCVKAGLEIL</sequence>
<keyword evidence="3" id="KW-0508">mRNA splicing</keyword>
<keyword evidence="7" id="KW-0067">ATP-binding</keyword>
<feature type="region of interest" description="Disordered" evidence="9">
    <location>
        <begin position="205"/>
        <end position="227"/>
    </location>
</feature>
<dbReference type="InterPro" id="IPR056371">
    <property type="entry name" value="DHX37-like_C"/>
</dbReference>
<dbReference type="FunFam" id="3.40.50.300:FF:000637">
    <property type="entry name" value="ATP-dependent RNA helicase DHX37/DHR1"/>
    <property type="match status" value="1"/>
</dbReference>
<proteinExistence type="inferred from homology"/>
<gene>
    <name evidence="12" type="ORF">FH972_005867</name>
</gene>
<dbReference type="GO" id="GO:0003724">
    <property type="term" value="F:RNA helicase activity"/>
    <property type="evidence" value="ECO:0007669"/>
    <property type="project" value="UniProtKB-EC"/>
</dbReference>
<evidence type="ECO:0000256" key="2">
    <source>
        <dbReference type="ARBA" id="ARBA00012552"/>
    </source>
</evidence>
<evidence type="ECO:0000256" key="3">
    <source>
        <dbReference type="ARBA" id="ARBA00022728"/>
    </source>
</evidence>
<dbReference type="InterPro" id="IPR002464">
    <property type="entry name" value="DNA/RNA_helicase_DEAH_CS"/>
</dbReference>
<dbReference type="GO" id="GO:0003723">
    <property type="term" value="F:RNA binding"/>
    <property type="evidence" value="ECO:0007669"/>
    <property type="project" value="TreeGrafter"/>
</dbReference>
<dbReference type="PANTHER" id="PTHR18934:SF99">
    <property type="entry name" value="ATP-DEPENDENT RNA HELICASE DHX37-RELATED"/>
    <property type="match status" value="1"/>
</dbReference>
<feature type="compositionally biased region" description="Acidic residues" evidence="9">
    <location>
        <begin position="776"/>
        <end position="787"/>
    </location>
</feature>
<dbReference type="Pfam" id="PF23362">
    <property type="entry name" value="DHX37_C"/>
    <property type="match status" value="1"/>
</dbReference>
<accession>A0A5N6QSZ6</accession>
<comment type="catalytic activity">
    <reaction evidence="8">
        <text>ATP + H2O = ADP + phosphate + H(+)</text>
        <dbReference type="Rhea" id="RHEA:13065"/>
        <dbReference type="ChEBI" id="CHEBI:15377"/>
        <dbReference type="ChEBI" id="CHEBI:15378"/>
        <dbReference type="ChEBI" id="CHEBI:30616"/>
        <dbReference type="ChEBI" id="CHEBI:43474"/>
        <dbReference type="ChEBI" id="CHEBI:456216"/>
        <dbReference type="EC" id="3.6.4.13"/>
    </reaction>
</comment>
<dbReference type="GO" id="GO:0000462">
    <property type="term" value="P:maturation of SSU-rRNA from tricistronic rRNA transcript (SSU-rRNA, 5.8S rRNA, LSU-rRNA)"/>
    <property type="evidence" value="ECO:0007669"/>
    <property type="project" value="TreeGrafter"/>
</dbReference>
<evidence type="ECO:0000256" key="6">
    <source>
        <dbReference type="ARBA" id="ARBA00022806"/>
    </source>
</evidence>
<dbReference type="GO" id="GO:0005681">
    <property type="term" value="C:spliceosomal complex"/>
    <property type="evidence" value="ECO:0007669"/>
    <property type="project" value="UniProtKB-KW"/>
</dbReference>
<dbReference type="OrthoDB" id="10253254at2759"/>
<keyword evidence="4" id="KW-0547">Nucleotide-binding</keyword>
<dbReference type="PROSITE" id="PS51192">
    <property type="entry name" value="HELICASE_ATP_BIND_1"/>
    <property type="match status" value="1"/>
</dbReference>
<dbReference type="InterPro" id="IPR027417">
    <property type="entry name" value="P-loop_NTPase"/>
</dbReference>
<dbReference type="PROSITE" id="PS00690">
    <property type="entry name" value="DEAH_ATP_HELICASE"/>
    <property type="match status" value="1"/>
</dbReference>
<evidence type="ECO:0000256" key="1">
    <source>
        <dbReference type="ARBA" id="ARBA00008792"/>
    </source>
</evidence>
<name>A0A5N6QSZ6_9ROSI</name>
<keyword evidence="5" id="KW-0378">Hydrolase</keyword>
<feature type="compositionally biased region" description="Basic and acidic residues" evidence="9">
    <location>
        <begin position="205"/>
        <end position="217"/>
    </location>
</feature>
<feature type="compositionally biased region" description="Basic residues" evidence="9">
    <location>
        <begin position="218"/>
        <end position="227"/>
    </location>
</feature>
<dbReference type="InterPro" id="IPR048333">
    <property type="entry name" value="HA2_WH"/>
</dbReference>
<reference evidence="12 13" key="1">
    <citation type="submission" date="2019-06" db="EMBL/GenBank/DDBJ databases">
        <title>A chromosomal-level reference genome of Carpinus fangiana (Coryloideae, Betulaceae).</title>
        <authorList>
            <person name="Yang X."/>
            <person name="Wang Z."/>
            <person name="Zhang L."/>
            <person name="Hao G."/>
            <person name="Liu J."/>
            <person name="Yang Y."/>
        </authorList>
    </citation>
    <scope>NUCLEOTIDE SEQUENCE [LARGE SCALE GENOMIC DNA]</scope>
    <source>
        <strain evidence="12">Cfa_2016G</strain>
        <tissue evidence="12">Leaf</tissue>
    </source>
</reference>
<organism evidence="12 13">
    <name type="scientific">Carpinus fangiana</name>
    <dbReference type="NCBI Taxonomy" id="176857"/>
    <lineage>
        <taxon>Eukaryota</taxon>
        <taxon>Viridiplantae</taxon>
        <taxon>Streptophyta</taxon>
        <taxon>Embryophyta</taxon>
        <taxon>Tracheophyta</taxon>
        <taxon>Spermatophyta</taxon>
        <taxon>Magnoliopsida</taxon>
        <taxon>eudicotyledons</taxon>
        <taxon>Gunneridae</taxon>
        <taxon>Pentapetalae</taxon>
        <taxon>rosids</taxon>
        <taxon>fabids</taxon>
        <taxon>Fagales</taxon>
        <taxon>Betulaceae</taxon>
        <taxon>Carpinus</taxon>
    </lineage>
</organism>
<dbReference type="InterPro" id="IPR001650">
    <property type="entry name" value="Helicase_C-like"/>
</dbReference>
<evidence type="ECO:0000259" key="10">
    <source>
        <dbReference type="PROSITE" id="PS51192"/>
    </source>
</evidence>
<dbReference type="Gene3D" id="3.40.50.300">
    <property type="entry name" value="P-loop containing nucleotide triphosphate hydrolases"/>
    <property type="match status" value="3"/>
</dbReference>
<evidence type="ECO:0000256" key="5">
    <source>
        <dbReference type="ARBA" id="ARBA00022801"/>
    </source>
</evidence>
<dbReference type="GO" id="GO:0005730">
    <property type="term" value="C:nucleolus"/>
    <property type="evidence" value="ECO:0007669"/>
    <property type="project" value="TreeGrafter"/>
</dbReference>
<dbReference type="SMART" id="SM00490">
    <property type="entry name" value="HELICc"/>
    <property type="match status" value="1"/>
</dbReference>
<dbReference type="Pfam" id="PF04408">
    <property type="entry name" value="WHD_HA2"/>
    <property type="match status" value="1"/>
</dbReference>
<dbReference type="Proteomes" id="UP000327013">
    <property type="component" value="Chromosome 2"/>
</dbReference>
<evidence type="ECO:0000313" key="13">
    <source>
        <dbReference type="Proteomes" id="UP000327013"/>
    </source>
</evidence>
<evidence type="ECO:0000256" key="8">
    <source>
        <dbReference type="ARBA" id="ARBA00047984"/>
    </source>
</evidence>
<feature type="region of interest" description="Disordered" evidence="9">
    <location>
        <begin position="755"/>
        <end position="798"/>
    </location>
</feature>
<dbReference type="EMBL" id="CM017322">
    <property type="protein sequence ID" value="KAE8009430.1"/>
    <property type="molecule type" value="Genomic_DNA"/>
</dbReference>
<dbReference type="PROSITE" id="PS51194">
    <property type="entry name" value="HELICASE_CTER"/>
    <property type="match status" value="1"/>
</dbReference>
<dbReference type="GO" id="GO:0005524">
    <property type="term" value="F:ATP binding"/>
    <property type="evidence" value="ECO:0007669"/>
    <property type="project" value="UniProtKB-KW"/>
</dbReference>
<dbReference type="InterPro" id="IPR011709">
    <property type="entry name" value="DEAD-box_helicase_OB_fold"/>
</dbReference>
<dbReference type="InterPro" id="IPR014001">
    <property type="entry name" value="Helicase_ATP-bd"/>
</dbReference>
<dbReference type="GO" id="GO:0016787">
    <property type="term" value="F:hydrolase activity"/>
    <property type="evidence" value="ECO:0007669"/>
    <property type="project" value="UniProtKB-KW"/>
</dbReference>
<feature type="compositionally biased region" description="Acidic residues" evidence="9">
    <location>
        <begin position="756"/>
        <end position="769"/>
    </location>
</feature>
<keyword evidence="13" id="KW-1185">Reference proteome</keyword>
<dbReference type="Pfam" id="PF00271">
    <property type="entry name" value="Helicase_C"/>
    <property type="match status" value="1"/>
</dbReference>
<dbReference type="SMART" id="SM00487">
    <property type="entry name" value="DEXDc"/>
    <property type="match status" value="1"/>
</dbReference>
<protein>
    <recommendedName>
        <fullName evidence="2">RNA helicase</fullName>
        <ecNumber evidence="2">3.6.4.13</ecNumber>
    </recommendedName>
</protein>
<dbReference type="CDD" id="cd18791">
    <property type="entry name" value="SF2_C_RHA"/>
    <property type="match status" value="1"/>
</dbReference>
<dbReference type="EC" id="3.6.4.13" evidence="2"/>
<keyword evidence="6" id="KW-0347">Helicase</keyword>
<feature type="domain" description="Helicase C-terminal" evidence="11">
    <location>
        <begin position="813"/>
        <end position="996"/>
    </location>
</feature>
<dbReference type="InterPro" id="IPR003593">
    <property type="entry name" value="AAA+_ATPase"/>
</dbReference>
<dbReference type="Pfam" id="PF07717">
    <property type="entry name" value="OB_NTP_bind"/>
    <property type="match status" value="1"/>
</dbReference>